<dbReference type="InterPro" id="IPR025968">
    <property type="entry name" value="YwqJ_deaminase"/>
</dbReference>
<dbReference type="PANTHER" id="PTHR32305:SF15">
    <property type="entry name" value="PROTEIN RHSA-RELATED"/>
    <property type="match status" value="1"/>
</dbReference>
<evidence type="ECO:0000313" key="2">
    <source>
        <dbReference type="Proteomes" id="UP000282140"/>
    </source>
</evidence>
<proteinExistence type="predicted"/>
<dbReference type="InterPro" id="IPR050708">
    <property type="entry name" value="T6SS_VgrG/RHS"/>
</dbReference>
<dbReference type="EMBL" id="PEGB01000011">
    <property type="protein sequence ID" value="RLU07385.1"/>
    <property type="molecule type" value="Genomic_DNA"/>
</dbReference>
<dbReference type="PANTHER" id="PTHR32305">
    <property type="match status" value="1"/>
</dbReference>
<reference evidence="1 2" key="1">
    <citation type="journal article" date="2018" name="Front. Microbiol.">
        <title>Discovery of Phloeophagus Beetles as a Source of Pseudomonas Strains That Produce Potentially New Bioactive Substances and Description of Pseudomonas bohemica sp. nov.</title>
        <authorList>
            <person name="Saati-Santamaria Z."/>
            <person name="Lopez-Mondejar R."/>
            <person name="Jimenez-Gomez A."/>
            <person name="Diez-Mendez A."/>
            <person name="Vetrovsky T."/>
            <person name="Igual J.M."/>
            <person name="Velazquez E."/>
            <person name="Kolarik M."/>
            <person name="Rivas R."/>
            <person name="Garcia-Fraile P."/>
        </authorList>
    </citation>
    <scope>NUCLEOTIDE SEQUENCE [LARGE SCALE GENOMIC DNA]</scope>
    <source>
        <strain evidence="1 2">A2-NA13</strain>
    </source>
</reference>
<feature type="non-terminal residue" evidence="1">
    <location>
        <position position="1"/>
    </location>
</feature>
<accession>A0A3L8CGK5</accession>
<dbReference type="RefSeq" id="WP_259466190.1">
    <property type="nucleotide sequence ID" value="NZ_PEGB01000011.1"/>
</dbReference>
<gene>
    <name evidence="1" type="ORF">CS078_19105</name>
</gene>
<protein>
    <submittedName>
        <fullName evidence="1">Toxin</fullName>
    </submittedName>
</protein>
<keyword evidence="2" id="KW-1185">Reference proteome</keyword>
<dbReference type="NCBIfam" id="TIGR03696">
    <property type="entry name" value="Rhs_assc_core"/>
    <property type="match status" value="1"/>
</dbReference>
<dbReference type="AlphaFoldDB" id="A0A3L8CGK5"/>
<comment type="caution">
    <text evidence="1">The sequence shown here is derived from an EMBL/GenBank/DDBJ whole genome shotgun (WGS) entry which is preliminary data.</text>
</comment>
<dbReference type="InterPro" id="IPR022385">
    <property type="entry name" value="Rhs_assc_core"/>
</dbReference>
<sequence>PRHMFIDPASNRGVRWSEGEPPPDFASLFDPHGNLLALQPGQDLQWNTTDQLAAVTLIKRDSSRDDEEIYRYSEGARICKRLETHTASTTHFHEVIYLPGLEIRKRDNGEELHVITLPSGAGSVRCLHWASGKPGAIDADQLRYSLDDHLGSSLMELDQQARLISHEGYYPFGGTAWLTADSALQASYKTIRYSGKEMDVTGLYYYGMRYYASWLQRWISADPAGDIDGLNLYAMVGNNPVTFLDVMGLVRGDHLHNMVSDRTTAIVTGANRHPLQLANVKKYTVKAKAQAQQAHEALYPDSRFTTSYKDKTLIAHAGAAVNASSPDETLYITDNFNITKNEDTLSLQAHGVHMHRPADSSLARDHAANGGILKFDPQRYIDYLSDLYVERFNDITLPVAIYQGPTSQSLTMAGLEYETAPIHELMANRITGHIAAAENLLPKDFRLPGAHAEVQAANLALHFQKRELGSVDPAQIDVVTQKLQRAVAATDFPACFNCTQILLNAYDNTSPFNVLTGKTDMTHSKWNSAVLEYR</sequence>
<name>A0A3L8CGK5_9PSED</name>
<dbReference type="Proteomes" id="UP000282140">
    <property type="component" value="Unassembled WGS sequence"/>
</dbReference>
<evidence type="ECO:0000313" key="1">
    <source>
        <dbReference type="EMBL" id="RLU07385.1"/>
    </source>
</evidence>
<dbReference type="Gene3D" id="2.180.10.10">
    <property type="entry name" value="RHS repeat-associated core"/>
    <property type="match status" value="1"/>
</dbReference>
<dbReference type="Pfam" id="PF14431">
    <property type="entry name" value="YwqJ-deaminase"/>
    <property type="match status" value="1"/>
</dbReference>
<organism evidence="1 2">
    <name type="scientific">Pseudomonas prosekii</name>
    <dbReference type="NCBI Taxonomy" id="1148509"/>
    <lineage>
        <taxon>Bacteria</taxon>
        <taxon>Pseudomonadati</taxon>
        <taxon>Pseudomonadota</taxon>
        <taxon>Gammaproteobacteria</taxon>
        <taxon>Pseudomonadales</taxon>
        <taxon>Pseudomonadaceae</taxon>
        <taxon>Pseudomonas</taxon>
    </lineage>
</organism>